<dbReference type="Proteomes" id="UP000283387">
    <property type="component" value="Unassembled WGS sequence"/>
</dbReference>
<organism evidence="1 2">
    <name type="scientific">Mangrovibacterium diazotrophicum</name>
    <dbReference type="NCBI Taxonomy" id="1261403"/>
    <lineage>
        <taxon>Bacteria</taxon>
        <taxon>Pseudomonadati</taxon>
        <taxon>Bacteroidota</taxon>
        <taxon>Bacteroidia</taxon>
        <taxon>Marinilabiliales</taxon>
        <taxon>Prolixibacteraceae</taxon>
        <taxon>Mangrovibacterium</taxon>
    </lineage>
</organism>
<accession>A0A419W9C2</accession>
<evidence type="ECO:0008006" key="3">
    <source>
        <dbReference type="Google" id="ProtNLM"/>
    </source>
</evidence>
<gene>
    <name evidence="1" type="ORF">BC643_2437</name>
</gene>
<reference evidence="1 2" key="1">
    <citation type="submission" date="2018-09" db="EMBL/GenBank/DDBJ databases">
        <title>Genomic Encyclopedia of Archaeal and Bacterial Type Strains, Phase II (KMG-II): from individual species to whole genera.</title>
        <authorList>
            <person name="Goeker M."/>
        </authorList>
    </citation>
    <scope>NUCLEOTIDE SEQUENCE [LARGE SCALE GENOMIC DNA]</scope>
    <source>
        <strain evidence="1 2">DSM 27148</strain>
    </source>
</reference>
<evidence type="ECO:0000313" key="2">
    <source>
        <dbReference type="Proteomes" id="UP000283387"/>
    </source>
</evidence>
<sequence>MKGKVWLFLWVVCLPVLLVGQSEFDASDLFEDSSQTHQKAFTLFLSAAHLSANEPYPSTYAGGMKIRMFLGEHFSFDSEILFGKDHNQFGVGTLGIPLWLLGASIIDTEDGSWEGALFLGALMLLSAEHMAYHIPANSRLDISPYVSFLRIKEFSGLDESESPDGLQSPICFALGLEINNYFKRFVVAPYVDYNVAYSGGFRGFNIGINIGYHFPYKR</sequence>
<dbReference type="RefSeq" id="WP_120273317.1">
    <property type="nucleotide sequence ID" value="NZ_RAPN01000001.1"/>
</dbReference>
<name>A0A419W9C2_9BACT</name>
<protein>
    <recommendedName>
        <fullName evidence="3">Outer membrane protein with beta-barrel domain</fullName>
    </recommendedName>
</protein>
<keyword evidence="2" id="KW-1185">Reference proteome</keyword>
<dbReference type="EMBL" id="RAPN01000001">
    <property type="protein sequence ID" value="RKD92067.1"/>
    <property type="molecule type" value="Genomic_DNA"/>
</dbReference>
<dbReference type="AlphaFoldDB" id="A0A419W9C2"/>
<proteinExistence type="predicted"/>
<evidence type="ECO:0000313" key="1">
    <source>
        <dbReference type="EMBL" id="RKD92067.1"/>
    </source>
</evidence>
<comment type="caution">
    <text evidence="1">The sequence shown here is derived from an EMBL/GenBank/DDBJ whole genome shotgun (WGS) entry which is preliminary data.</text>
</comment>